<dbReference type="RefSeq" id="WP_180754044.1">
    <property type="nucleotide sequence ID" value="NZ_PKGS01000011.1"/>
</dbReference>
<sequence>MKKLISMSLALLILFGSVFSFVGTNIVYAQEEAWTEEDFLYSSPGNIIAYSDQGMAKQKKTKTLVFPEGTKSVRGNYSLDHMGDKDRFNREFGRGKVYDLVVFPDSVTSLGYASFYTGKIGKVKLSQNLKTIGGLAFFSCELSEVDLPDTLVNIEHNAFERNNLQEITISKSVKTIEQYAFSRNKLHTIKVLGNPNINSKGVFHNQEVEYRPKQNPFYENHFGFNGNQGFKSIPNELRYENGEFIFDKNVDSVELEFDYNNDMYQGKMTIYNPNKYSIDTQTDLTGQDIDEKDNKIDDLTKNIKDLENQIKDLNDKKQEDQSKIDELKEKLESCKDNGEKLKQE</sequence>
<dbReference type="Proteomes" id="UP000234335">
    <property type="component" value="Unassembled WGS sequence"/>
</dbReference>
<comment type="caution">
    <text evidence="2">The sequence shown here is derived from an EMBL/GenBank/DDBJ whole genome shotgun (WGS) entry which is preliminary data.</text>
</comment>
<dbReference type="EMBL" id="PKGS01000011">
    <property type="protein sequence ID" value="PKZ14757.1"/>
    <property type="molecule type" value="Genomic_DNA"/>
</dbReference>
<evidence type="ECO:0000313" key="2">
    <source>
        <dbReference type="EMBL" id="PKZ14757.1"/>
    </source>
</evidence>
<gene>
    <name evidence="2" type="ORF">CYJ34_09250</name>
</gene>
<feature type="non-terminal residue" evidence="2">
    <location>
        <position position="344"/>
    </location>
</feature>
<dbReference type="Gene3D" id="6.10.140.920">
    <property type="match status" value="1"/>
</dbReference>
<reference evidence="2 3" key="1">
    <citation type="submission" date="2017-12" db="EMBL/GenBank/DDBJ databases">
        <title>Phylogenetic diversity of female urinary microbiome.</title>
        <authorList>
            <person name="Thomas-White K."/>
            <person name="Wolfe A.J."/>
        </authorList>
    </citation>
    <scope>NUCLEOTIDE SEQUENCE [LARGE SCALE GENOMIC DNA]</scope>
    <source>
        <strain evidence="2 3">UMB0119</strain>
    </source>
</reference>
<feature type="region of interest" description="Disordered" evidence="1">
    <location>
        <begin position="317"/>
        <end position="344"/>
    </location>
</feature>
<name>A0A2I1M3R4_9FIRM</name>
<dbReference type="InterPro" id="IPR026906">
    <property type="entry name" value="LRR_5"/>
</dbReference>
<dbReference type="SUPFAM" id="SSF46579">
    <property type="entry name" value="Prefoldin"/>
    <property type="match status" value="1"/>
</dbReference>
<dbReference type="AlphaFoldDB" id="A0A2I1M3R4"/>
<proteinExistence type="predicted"/>
<protein>
    <submittedName>
        <fullName evidence="2">Copper amine oxidase</fullName>
    </submittedName>
</protein>
<dbReference type="InterPro" id="IPR032675">
    <property type="entry name" value="LRR_dom_sf"/>
</dbReference>
<evidence type="ECO:0000313" key="3">
    <source>
        <dbReference type="Proteomes" id="UP000234335"/>
    </source>
</evidence>
<keyword evidence="3" id="KW-1185">Reference proteome</keyword>
<dbReference type="Pfam" id="PF13306">
    <property type="entry name" value="LRR_5"/>
    <property type="match status" value="1"/>
</dbReference>
<dbReference type="Gene3D" id="3.80.10.10">
    <property type="entry name" value="Ribonuclease Inhibitor"/>
    <property type="match status" value="1"/>
</dbReference>
<organism evidence="2 3">
    <name type="scientific">Anaerococcus octavius</name>
    <dbReference type="NCBI Taxonomy" id="54007"/>
    <lineage>
        <taxon>Bacteria</taxon>
        <taxon>Bacillati</taxon>
        <taxon>Bacillota</taxon>
        <taxon>Tissierellia</taxon>
        <taxon>Tissierellales</taxon>
        <taxon>Peptoniphilaceae</taxon>
        <taxon>Anaerococcus</taxon>
    </lineage>
</organism>
<accession>A0A2I1M3R4</accession>
<evidence type="ECO:0000256" key="1">
    <source>
        <dbReference type="SAM" id="MobiDB-lite"/>
    </source>
</evidence>